<gene>
    <name evidence="1" type="ORF">AKJ65_06410</name>
</gene>
<comment type="caution">
    <text evidence="1">The sequence shown here is derived from an EMBL/GenBank/DDBJ whole genome shotgun (WGS) entry which is preliminary data.</text>
</comment>
<name>A0A133UGK1_9EURY</name>
<dbReference type="EMBL" id="LHXO01000113">
    <property type="protein sequence ID" value="KXA93319.1"/>
    <property type="molecule type" value="Genomic_DNA"/>
</dbReference>
<proteinExistence type="predicted"/>
<dbReference type="Proteomes" id="UP000070284">
    <property type="component" value="Unassembled WGS sequence"/>
</dbReference>
<protein>
    <recommendedName>
        <fullName evidence="3">PadR family transcriptional regulator</fullName>
    </recommendedName>
</protein>
<evidence type="ECO:0000313" key="2">
    <source>
        <dbReference type="Proteomes" id="UP000070284"/>
    </source>
</evidence>
<dbReference type="AlphaFoldDB" id="A0A133UGK1"/>
<evidence type="ECO:0008006" key="3">
    <source>
        <dbReference type="Google" id="ProtNLM"/>
    </source>
</evidence>
<reference evidence="1 2" key="1">
    <citation type="journal article" date="2016" name="Sci. Rep.">
        <title>Metabolic traits of an uncultured archaeal lineage -MSBL1- from brine pools of the Red Sea.</title>
        <authorList>
            <person name="Mwirichia R."/>
            <person name="Alam I."/>
            <person name="Rashid M."/>
            <person name="Vinu M."/>
            <person name="Ba-Alawi W."/>
            <person name="Anthony Kamau A."/>
            <person name="Kamanda Ngugi D."/>
            <person name="Goker M."/>
            <person name="Klenk H.P."/>
            <person name="Bajic V."/>
            <person name="Stingl U."/>
        </authorList>
    </citation>
    <scope>NUCLEOTIDE SEQUENCE [LARGE SCALE GENOMIC DNA]</scope>
    <source>
        <strain evidence="1">SCGC-AAA259E19</strain>
    </source>
</reference>
<organism evidence="1 2">
    <name type="scientific">candidate division MSBL1 archaeon SCGC-AAA259E19</name>
    <dbReference type="NCBI Taxonomy" id="1698264"/>
    <lineage>
        <taxon>Archaea</taxon>
        <taxon>Methanobacteriati</taxon>
        <taxon>Methanobacteriota</taxon>
        <taxon>candidate division MSBL1</taxon>
    </lineage>
</organism>
<evidence type="ECO:0000313" key="1">
    <source>
        <dbReference type="EMBL" id="KXA93319.1"/>
    </source>
</evidence>
<accession>A0A133UGK1</accession>
<keyword evidence="2" id="KW-1185">Reference proteome</keyword>
<sequence>MKESKRSEYLKTLSLIIITERERGEEWRFSQTAIPKHRTYPWILAKAGHIQKLENEGIVERTYSSRRKTRYRLSVSREDLVEEMKEYKDLISEDLKEELF</sequence>